<protein>
    <submittedName>
        <fullName evidence="4">DEAH-box ATP-dependent RNA helicase prp22</fullName>
    </submittedName>
</protein>
<keyword evidence="5" id="KW-1185">Reference proteome</keyword>
<dbReference type="PROSITE" id="PS51194">
    <property type="entry name" value="HELICASE_CTER"/>
    <property type="match status" value="1"/>
</dbReference>
<dbReference type="InterPro" id="IPR048333">
    <property type="entry name" value="HA2_WH"/>
</dbReference>
<dbReference type="GO" id="GO:0004386">
    <property type="term" value="F:helicase activity"/>
    <property type="evidence" value="ECO:0007669"/>
    <property type="project" value="UniProtKB-KW"/>
</dbReference>
<keyword evidence="4" id="KW-0347">Helicase</keyword>
<keyword evidence="1" id="KW-0547">Nucleotide-binding</keyword>
<dbReference type="CDD" id="cd18791">
    <property type="entry name" value="SF2_C_RHA"/>
    <property type="match status" value="1"/>
</dbReference>
<gene>
    <name evidence="4" type="primary">PRP22_2</name>
    <name evidence="4" type="ORF">MFIFM68171_07131</name>
</gene>
<accession>A0ABQ0GGN0</accession>
<dbReference type="InterPro" id="IPR001650">
    <property type="entry name" value="Helicase_C-like"/>
</dbReference>
<evidence type="ECO:0000313" key="4">
    <source>
        <dbReference type="EMBL" id="GAB1316921.1"/>
    </source>
</evidence>
<dbReference type="Gene3D" id="1.20.120.1080">
    <property type="match status" value="1"/>
</dbReference>
<keyword evidence="2" id="KW-0067">ATP-binding</keyword>
<reference evidence="4 5" key="1">
    <citation type="submission" date="2024-09" db="EMBL/GenBank/DDBJ databases">
        <title>Itraconazole resistance in Madurella fahalii resulting from another homologue of gene encoding cytochrome P450 14-alpha sterol demethylase (CYP51).</title>
        <authorList>
            <person name="Yoshioka I."/>
            <person name="Fahal A.H."/>
            <person name="Kaneko S."/>
            <person name="Yaguchi T."/>
        </authorList>
    </citation>
    <scope>NUCLEOTIDE SEQUENCE [LARGE SCALE GENOMIC DNA]</scope>
    <source>
        <strain evidence="4 5">IFM 68171</strain>
    </source>
</reference>
<feature type="domain" description="Helicase C-terminal" evidence="3">
    <location>
        <begin position="74"/>
        <end position="234"/>
    </location>
</feature>
<dbReference type="GeneID" id="98177874"/>
<name>A0ABQ0GGN0_9PEZI</name>
<organism evidence="4 5">
    <name type="scientific">Madurella fahalii</name>
    <dbReference type="NCBI Taxonomy" id="1157608"/>
    <lineage>
        <taxon>Eukaryota</taxon>
        <taxon>Fungi</taxon>
        <taxon>Dikarya</taxon>
        <taxon>Ascomycota</taxon>
        <taxon>Pezizomycotina</taxon>
        <taxon>Sordariomycetes</taxon>
        <taxon>Sordariomycetidae</taxon>
        <taxon>Sordariales</taxon>
        <taxon>Sordariales incertae sedis</taxon>
        <taxon>Madurella</taxon>
    </lineage>
</organism>
<comment type="caution">
    <text evidence="4">The sequence shown here is derived from an EMBL/GenBank/DDBJ whole genome shotgun (WGS) entry which is preliminary data.</text>
</comment>
<proteinExistence type="predicted"/>
<dbReference type="InterPro" id="IPR007502">
    <property type="entry name" value="Helicase-assoc_dom"/>
</dbReference>
<dbReference type="Gene3D" id="3.40.50.300">
    <property type="entry name" value="P-loop containing nucleotide triphosphate hydrolases"/>
    <property type="match status" value="3"/>
</dbReference>
<evidence type="ECO:0000256" key="1">
    <source>
        <dbReference type="ARBA" id="ARBA00022741"/>
    </source>
</evidence>
<dbReference type="Pfam" id="PF07717">
    <property type="entry name" value="OB_NTP_bind"/>
    <property type="match status" value="1"/>
</dbReference>
<dbReference type="SMART" id="SM00847">
    <property type="entry name" value="HA2"/>
    <property type="match status" value="1"/>
</dbReference>
<evidence type="ECO:0000256" key="2">
    <source>
        <dbReference type="ARBA" id="ARBA00022840"/>
    </source>
</evidence>
<dbReference type="PANTHER" id="PTHR18934">
    <property type="entry name" value="ATP-DEPENDENT RNA HELICASE"/>
    <property type="match status" value="1"/>
</dbReference>
<dbReference type="InterPro" id="IPR011709">
    <property type="entry name" value="DEAD-box_helicase_OB_fold"/>
</dbReference>
<dbReference type="EMBL" id="BAAFSV010000004">
    <property type="protein sequence ID" value="GAB1316921.1"/>
    <property type="molecule type" value="Genomic_DNA"/>
</dbReference>
<evidence type="ECO:0000259" key="3">
    <source>
        <dbReference type="PROSITE" id="PS51194"/>
    </source>
</evidence>
<dbReference type="PANTHER" id="PTHR18934:SF85">
    <property type="entry name" value="ATP-DEPENDENT RNA HELICASE DHX8"/>
    <property type="match status" value="1"/>
</dbReference>
<dbReference type="Pfam" id="PF04408">
    <property type="entry name" value="WHD_HA2"/>
    <property type="match status" value="1"/>
</dbReference>
<dbReference type="RefSeq" id="XP_070918652.1">
    <property type="nucleotide sequence ID" value="XM_071062551.1"/>
</dbReference>
<dbReference type="SUPFAM" id="SSF52540">
    <property type="entry name" value="P-loop containing nucleoside triphosphate hydrolases"/>
    <property type="match status" value="1"/>
</dbReference>
<evidence type="ECO:0000313" key="5">
    <source>
        <dbReference type="Proteomes" id="UP001628179"/>
    </source>
</evidence>
<sequence>MLDEAHERTIATDVLFALLKRTLKKRPDLKVITTSATLDAEKFSCYFNNAPIFTIPGRTFPVEMLYSREPEPDYLDAALTTVMEIHLTEPSGDILLFLTGQEEIDTSCEVLSERMKALGPGVPELIILPMYAALPPEMQNRIFEPAPPGGRKVIQAFVKQDAYDPKLGMDSLIVTPIPQGQANQRAGRAGRTGPGKCFRLYTEAVYQSEMLPSPIPAIQRQNVCTTILMLKAMGINDLLRFDFMDPPPANTMRAALQELYALGALDDKGILTRLGRRIADFHLESSLAKVLIVAGELGCSDEILQVKADQKKAKFHDLHGDHLTLLNVYNAWKQSGYLSSWCFENFVLARSMRQAKDVQEQLVKVMERYHQPIVSCGRETDRVHRALCAGVFRNAARRETEAGTGCYKTIVQGTQVYMHPSSALFGKQAEWVIYHGLVLTLREYMHWTTSIEPKWLVDAAPTFFRLAGTNGSMSKRRKQERIEPLYNKFAGKDDWRLSAQHRGGRGGGGGTWG</sequence>
<keyword evidence="4" id="KW-0378">Hydrolase</keyword>
<dbReference type="InterPro" id="IPR027417">
    <property type="entry name" value="P-loop_NTPase"/>
</dbReference>
<dbReference type="Proteomes" id="UP001628179">
    <property type="component" value="Unassembled WGS sequence"/>
</dbReference>